<keyword evidence="3" id="KW-1185">Reference proteome</keyword>
<keyword evidence="1" id="KW-0732">Signal</keyword>
<feature type="signal peptide" evidence="1">
    <location>
        <begin position="1"/>
        <end position="23"/>
    </location>
</feature>
<dbReference type="NCBIfam" id="NF045728">
    <property type="entry name" value="glycosyl_F510_1955"/>
    <property type="match status" value="1"/>
</dbReference>
<proteinExistence type="predicted"/>
<protein>
    <recommendedName>
        <fullName evidence="4">Sortilin N-terminal domain-containing protein</fullName>
    </recommendedName>
</protein>
<gene>
    <name evidence="2" type="ORF">D1B31_12975</name>
</gene>
<dbReference type="PROSITE" id="PS51257">
    <property type="entry name" value="PROKAR_LIPOPROTEIN"/>
    <property type="match status" value="1"/>
</dbReference>
<organism evidence="2 3">
    <name type="scientific">Neobacillus notoginsengisoli</name>
    <dbReference type="NCBI Taxonomy" id="1578198"/>
    <lineage>
        <taxon>Bacteria</taxon>
        <taxon>Bacillati</taxon>
        <taxon>Bacillota</taxon>
        <taxon>Bacilli</taxon>
        <taxon>Bacillales</taxon>
        <taxon>Bacillaceae</taxon>
        <taxon>Neobacillus</taxon>
    </lineage>
</organism>
<evidence type="ECO:0000313" key="2">
    <source>
        <dbReference type="EMBL" id="RHW38891.1"/>
    </source>
</evidence>
<feature type="chain" id="PRO_5019560828" description="Sortilin N-terminal domain-containing protein" evidence="1">
    <location>
        <begin position="24"/>
        <end position="312"/>
    </location>
</feature>
<accession>A0A417YSC5</accession>
<dbReference type="RefSeq" id="WP_118921225.1">
    <property type="nucleotide sequence ID" value="NZ_QWEG01000008.1"/>
</dbReference>
<dbReference type="Gene3D" id="2.130.10.10">
    <property type="entry name" value="YVTN repeat-like/Quinoprotein amine dehydrogenase"/>
    <property type="match status" value="1"/>
</dbReference>
<dbReference type="OrthoDB" id="9764804at2"/>
<comment type="caution">
    <text evidence="2">The sequence shown here is derived from an EMBL/GenBank/DDBJ whole genome shotgun (WGS) entry which is preliminary data.</text>
</comment>
<dbReference type="Proteomes" id="UP000284416">
    <property type="component" value="Unassembled WGS sequence"/>
</dbReference>
<dbReference type="EMBL" id="QWEG01000008">
    <property type="protein sequence ID" value="RHW38891.1"/>
    <property type="molecule type" value="Genomic_DNA"/>
</dbReference>
<dbReference type="AlphaFoldDB" id="A0A417YSC5"/>
<dbReference type="PANTHER" id="PTHR43739:SF5">
    <property type="entry name" value="EXO-ALPHA-SIALIDASE"/>
    <property type="match status" value="1"/>
</dbReference>
<reference evidence="2 3" key="1">
    <citation type="journal article" date="2017" name="Int. J. Syst. Evol. Microbiol.">
        <title>Bacillus notoginsengisoli sp. nov., a novel bacterium isolated from the rhizosphere of Panax notoginseng.</title>
        <authorList>
            <person name="Zhang M.Y."/>
            <person name="Cheng J."/>
            <person name="Cai Y."/>
            <person name="Zhang T.Y."/>
            <person name="Wu Y.Y."/>
            <person name="Manikprabhu D."/>
            <person name="Li W.J."/>
            <person name="Zhang Y.X."/>
        </authorList>
    </citation>
    <scope>NUCLEOTIDE SEQUENCE [LARGE SCALE GENOMIC DNA]</scope>
    <source>
        <strain evidence="2 3">JCM 30743</strain>
    </source>
</reference>
<dbReference type="InterPro" id="IPR054817">
    <property type="entry name" value="Glycosyl_F510_1955-like"/>
</dbReference>
<name>A0A417YSC5_9BACI</name>
<dbReference type="CDD" id="cd15482">
    <property type="entry name" value="Sialidase_non-viral"/>
    <property type="match status" value="1"/>
</dbReference>
<evidence type="ECO:0000313" key="3">
    <source>
        <dbReference type="Proteomes" id="UP000284416"/>
    </source>
</evidence>
<sequence length="312" mass="33687">MKKITVLAGVLTLGLVITGCSSASSKGKSEAIEVSKGFKAEHLHGVAYSEDQNIYIATHEGMLATDGGQKWTMKGNYDFDFMGYNVMSDGTMISSGHPGKASNLPNPLGFMVSKNNGEKWEPISLLGKVDFHILSSNFSNPDVIYGINQMDSGNYKAGIYKSTNKGKDWELLKSTGLPQDLHTIYSIVSMPNDENILLAGTDAGILKSEDGGMTWGMFDQSRLITAFGVLPDTKELIGYSITNQEAGIMTSADNGQTWENKGFDLGQDAVAYFGVNPKDSKKIAISTFENSVFATDNGGENWTPLMDKGVVQ</sequence>
<evidence type="ECO:0000256" key="1">
    <source>
        <dbReference type="SAM" id="SignalP"/>
    </source>
</evidence>
<dbReference type="InterPro" id="IPR052025">
    <property type="entry name" value="Xyloglucanase_GH74"/>
</dbReference>
<dbReference type="SUPFAM" id="SSF110296">
    <property type="entry name" value="Oligoxyloglucan reducing end-specific cellobiohydrolase"/>
    <property type="match status" value="1"/>
</dbReference>
<evidence type="ECO:0008006" key="4">
    <source>
        <dbReference type="Google" id="ProtNLM"/>
    </source>
</evidence>
<dbReference type="InterPro" id="IPR015943">
    <property type="entry name" value="WD40/YVTN_repeat-like_dom_sf"/>
</dbReference>
<dbReference type="GO" id="GO:0010411">
    <property type="term" value="P:xyloglucan metabolic process"/>
    <property type="evidence" value="ECO:0007669"/>
    <property type="project" value="TreeGrafter"/>
</dbReference>
<dbReference type="PANTHER" id="PTHR43739">
    <property type="entry name" value="XYLOGLUCANASE (EUROFUNG)"/>
    <property type="match status" value="1"/>
</dbReference>